<dbReference type="PATRIC" id="fig|2702.99.peg.1098"/>
<feature type="region of interest" description="Disordered" evidence="1">
    <location>
        <begin position="63"/>
        <end position="89"/>
    </location>
</feature>
<dbReference type="EMBL" id="LRQA01000053">
    <property type="protein sequence ID" value="KXA17519.1"/>
    <property type="molecule type" value="Genomic_DNA"/>
</dbReference>
<evidence type="ECO:0000313" key="2">
    <source>
        <dbReference type="EMBL" id="KXA17519.1"/>
    </source>
</evidence>
<name>A0A133NMK6_GARVA</name>
<organism evidence="2 3">
    <name type="scientific">Gardnerella vaginalis</name>
    <dbReference type="NCBI Taxonomy" id="2702"/>
    <lineage>
        <taxon>Bacteria</taxon>
        <taxon>Bacillati</taxon>
        <taxon>Actinomycetota</taxon>
        <taxon>Actinomycetes</taxon>
        <taxon>Bifidobacteriales</taxon>
        <taxon>Bifidobacteriaceae</taxon>
        <taxon>Gardnerella</taxon>
    </lineage>
</organism>
<proteinExistence type="predicted"/>
<reference evidence="2 3" key="1">
    <citation type="submission" date="2016-01" db="EMBL/GenBank/DDBJ databases">
        <authorList>
            <person name="Oliw E.H."/>
        </authorList>
    </citation>
    <scope>NUCLEOTIDE SEQUENCE [LARGE SCALE GENOMIC DNA]</scope>
    <source>
        <strain evidence="2 3">GED7760B</strain>
    </source>
</reference>
<accession>A0A133NMK6</accession>
<sequence length="96" mass="11225">MLAVRLVLENIFSTGGGVYSFQRDFTKYLWIKLRIDDFELHNFPVFVYFFLLLFPKLTKKGTNAGKREQTRAKSTTKTAEDESVKTGQPRFWVIRA</sequence>
<dbReference type="Proteomes" id="UP000070558">
    <property type="component" value="Unassembled WGS sequence"/>
</dbReference>
<dbReference type="AlphaFoldDB" id="A0A133NMK6"/>
<gene>
    <name evidence="2" type="ORF">HMPREF3216_01124</name>
</gene>
<evidence type="ECO:0000313" key="3">
    <source>
        <dbReference type="Proteomes" id="UP000070558"/>
    </source>
</evidence>
<evidence type="ECO:0000256" key="1">
    <source>
        <dbReference type="SAM" id="MobiDB-lite"/>
    </source>
</evidence>
<protein>
    <submittedName>
        <fullName evidence="2">Uncharacterized protein</fullName>
    </submittedName>
</protein>
<comment type="caution">
    <text evidence="2">The sequence shown here is derived from an EMBL/GenBank/DDBJ whole genome shotgun (WGS) entry which is preliminary data.</text>
</comment>